<reference evidence="3 4" key="1">
    <citation type="submission" date="2019-05" db="EMBL/GenBank/DDBJ databases">
        <title>Sporisorium graminicola CBS 10092 draft sequencing and annotation.</title>
        <authorList>
            <person name="Solano-Gonzalez S."/>
            <person name="Caddick M.X."/>
            <person name="Darby A."/>
        </authorList>
    </citation>
    <scope>NUCLEOTIDE SEQUENCE [LARGE SCALE GENOMIC DNA]</scope>
    <source>
        <strain evidence="3 4">CBS 10092</strain>
    </source>
</reference>
<evidence type="ECO:0000313" key="3">
    <source>
        <dbReference type="EMBL" id="TKY88971.1"/>
    </source>
</evidence>
<feature type="region of interest" description="Disordered" evidence="1">
    <location>
        <begin position="1"/>
        <end position="44"/>
    </location>
</feature>
<evidence type="ECO:0000313" key="4">
    <source>
        <dbReference type="Proteomes" id="UP000306050"/>
    </source>
</evidence>
<dbReference type="KEGG" id="sgra:EX895_002212"/>
<dbReference type="Pfam" id="PF00388">
    <property type="entry name" value="PI-PLC-X"/>
    <property type="match status" value="1"/>
</dbReference>
<dbReference type="PANTHER" id="PTHR13593">
    <property type="match status" value="1"/>
</dbReference>
<protein>
    <recommendedName>
        <fullName evidence="2">Phosphatidylinositol-specific phospholipase C X domain-containing protein</fullName>
    </recommendedName>
</protein>
<organism evidence="3 4">
    <name type="scientific">Sporisorium graminicola</name>
    <dbReference type="NCBI Taxonomy" id="280036"/>
    <lineage>
        <taxon>Eukaryota</taxon>
        <taxon>Fungi</taxon>
        <taxon>Dikarya</taxon>
        <taxon>Basidiomycota</taxon>
        <taxon>Ustilaginomycotina</taxon>
        <taxon>Ustilaginomycetes</taxon>
        <taxon>Ustilaginales</taxon>
        <taxon>Ustilaginaceae</taxon>
        <taxon>Sporisorium</taxon>
    </lineage>
</organism>
<accession>A0A4U7KWA4</accession>
<dbReference type="GO" id="GO:0006629">
    <property type="term" value="P:lipid metabolic process"/>
    <property type="evidence" value="ECO:0007669"/>
    <property type="project" value="InterPro"/>
</dbReference>
<dbReference type="CDD" id="cd08586">
    <property type="entry name" value="PI-PLCc_BcPLC_like"/>
    <property type="match status" value="1"/>
</dbReference>
<sequence>MRIPSFRHKDKHDAVTEKPSPPTAASPPPSSADAVASVDPDGHDSISLRIHNRTTTEFLTHSVFGALHTGNGVTQRAASSSLPTSPLLNADGGSGGASAAGGVFGVRNTPVRVAPGSQVDVPAVRIQAFTAAATGGYTVALTLNPRLKTAGVRGYSAAVSAPAPAVVQTASAQAARRLWKPLPLTASAAAPTSAKSPILGVATPSPEPASTSAGGGIIALQSTDTTTNTLHILLLPTRDLNTWMTSLPSTDPLSSLCIPGTHESCALYGWPISACQESTSSIAVQLSRGIRFLDVRLALKGTPGNQLLYAYHGVTDQKIEFSAIVSQVYAFLTANPGETVLMSIKQENNMAGFLDAVMGYVDRDKERWWLGTGMPKLGDVRGKIVLISRFGSSDSQPGGIHPPIWPDSSATAFNYTLPDGTAVWTQDWYNISSLSAIPQKLALVTALLTQCGNDPATLGLNFTNGSSFPFALPPWVAKGTGDQSKAAAGGGWLQNIGVNALLVDLVATRLKGGAGVQQRAGLMNVIAMDFFDQNNLGADLTSLMVQANFQ</sequence>
<dbReference type="RefSeq" id="XP_029740956.1">
    <property type="nucleotide sequence ID" value="XM_029882811.1"/>
</dbReference>
<feature type="compositionally biased region" description="Basic residues" evidence="1">
    <location>
        <begin position="1"/>
        <end position="10"/>
    </location>
</feature>
<dbReference type="GO" id="GO:0008081">
    <property type="term" value="F:phosphoric diester hydrolase activity"/>
    <property type="evidence" value="ECO:0007669"/>
    <property type="project" value="InterPro"/>
</dbReference>
<feature type="domain" description="Phosphatidylinositol-specific phospholipase C X" evidence="2">
    <location>
        <begin position="250"/>
        <end position="389"/>
    </location>
</feature>
<dbReference type="AlphaFoldDB" id="A0A4U7KWA4"/>
<dbReference type="Proteomes" id="UP000306050">
    <property type="component" value="Chromosome SGRAM_13"/>
</dbReference>
<dbReference type="InterPro" id="IPR051057">
    <property type="entry name" value="PI-PLC_domain"/>
</dbReference>
<evidence type="ECO:0000256" key="1">
    <source>
        <dbReference type="SAM" id="MobiDB-lite"/>
    </source>
</evidence>
<feature type="compositionally biased region" description="Pro residues" evidence="1">
    <location>
        <begin position="19"/>
        <end position="30"/>
    </location>
</feature>
<keyword evidence="4" id="KW-1185">Reference proteome</keyword>
<dbReference type="SUPFAM" id="SSF51695">
    <property type="entry name" value="PLC-like phosphodiesterases"/>
    <property type="match status" value="1"/>
</dbReference>
<proteinExistence type="predicted"/>
<dbReference type="PROSITE" id="PS50007">
    <property type="entry name" value="PIPLC_X_DOMAIN"/>
    <property type="match status" value="1"/>
</dbReference>
<dbReference type="Gene3D" id="3.20.20.190">
    <property type="entry name" value="Phosphatidylinositol (PI) phosphodiesterase"/>
    <property type="match status" value="1"/>
</dbReference>
<dbReference type="InterPro" id="IPR017946">
    <property type="entry name" value="PLC-like_Pdiesterase_TIM-brl"/>
</dbReference>
<dbReference type="SMART" id="SM00148">
    <property type="entry name" value="PLCXc"/>
    <property type="match status" value="1"/>
</dbReference>
<name>A0A4U7KWA4_9BASI</name>
<dbReference type="EMBL" id="SRRM01000006">
    <property type="protein sequence ID" value="TKY88971.1"/>
    <property type="molecule type" value="Genomic_DNA"/>
</dbReference>
<dbReference type="InterPro" id="IPR000909">
    <property type="entry name" value="PLipase_C_PInositol-sp_X_dom"/>
</dbReference>
<dbReference type="GeneID" id="40725107"/>
<dbReference type="PANTHER" id="PTHR13593:SF148">
    <property type="entry name" value="PHOSPHATIDYLINOSITOL-SPECIFIC PHOSPHOLIPASE C X DOMAIN-CONTAINING PROTEIN"/>
    <property type="match status" value="1"/>
</dbReference>
<comment type="caution">
    <text evidence="3">The sequence shown here is derived from an EMBL/GenBank/DDBJ whole genome shotgun (WGS) entry which is preliminary data.</text>
</comment>
<dbReference type="OrthoDB" id="1046782at2759"/>
<evidence type="ECO:0000259" key="2">
    <source>
        <dbReference type="SMART" id="SM00148"/>
    </source>
</evidence>
<gene>
    <name evidence="3" type="ORF">EX895_002212</name>
</gene>